<evidence type="ECO:0000259" key="5">
    <source>
        <dbReference type="PROSITE" id="PS50011"/>
    </source>
</evidence>
<evidence type="ECO:0000313" key="7">
    <source>
        <dbReference type="Proteomes" id="UP000309340"/>
    </source>
</evidence>
<proteinExistence type="predicted"/>
<evidence type="ECO:0000256" key="1">
    <source>
        <dbReference type="ARBA" id="ARBA00022679"/>
    </source>
</evidence>
<dbReference type="STRING" id="329884.A0A4U0Y362"/>
<dbReference type="GO" id="GO:0004674">
    <property type="term" value="F:protein serine/threonine kinase activity"/>
    <property type="evidence" value="ECO:0007669"/>
    <property type="project" value="TreeGrafter"/>
</dbReference>
<evidence type="ECO:0000256" key="2">
    <source>
        <dbReference type="ARBA" id="ARBA00022741"/>
    </source>
</evidence>
<evidence type="ECO:0000256" key="4">
    <source>
        <dbReference type="ARBA" id="ARBA00022840"/>
    </source>
</evidence>
<dbReference type="PROSITE" id="PS50011">
    <property type="entry name" value="PROTEIN_KINASE_DOM"/>
    <property type="match status" value="1"/>
</dbReference>
<comment type="caution">
    <text evidence="6">The sequence shown here is derived from an EMBL/GenBank/DDBJ whole genome shotgun (WGS) entry which is preliminary data.</text>
</comment>
<dbReference type="SUPFAM" id="SSF56112">
    <property type="entry name" value="Protein kinase-like (PK-like)"/>
    <property type="match status" value="1"/>
</dbReference>
<keyword evidence="2" id="KW-0547">Nucleotide-binding</keyword>
<dbReference type="OrthoDB" id="1668230at2759"/>
<dbReference type="Proteomes" id="UP000309340">
    <property type="component" value="Unassembled WGS sequence"/>
</dbReference>
<keyword evidence="1" id="KW-0808">Transferase</keyword>
<evidence type="ECO:0000313" key="6">
    <source>
        <dbReference type="EMBL" id="TKA83226.1"/>
    </source>
</evidence>
<dbReference type="InterPro" id="IPR011009">
    <property type="entry name" value="Kinase-like_dom_sf"/>
</dbReference>
<accession>A0A4U0Y362</accession>
<keyword evidence="3" id="KW-0418">Kinase</keyword>
<keyword evidence="4" id="KW-0067">ATP-binding</keyword>
<dbReference type="PANTHER" id="PTHR44329:SF288">
    <property type="entry name" value="MITOGEN-ACTIVATED PROTEIN KINASE KINASE KINASE 20"/>
    <property type="match status" value="1"/>
</dbReference>
<reference evidence="6 7" key="1">
    <citation type="submission" date="2017-03" db="EMBL/GenBank/DDBJ databases">
        <title>Genomes of endolithic fungi from Antarctica.</title>
        <authorList>
            <person name="Coleine C."/>
            <person name="Masonjones S."/>
            <person name="Stajich J.E."/>
        </authorList>
    </citation>
    <scope>NUCLEOTIDE SEQUENCE [LARGE SCALE GENOMIC DNA]</scope>
    <source>
        <strain evidence="6 7">CCFEE 5184</strain>
    </source>
</reference>
<dbReference type="InterPro" id="IPR000719">
    <property type="entry name" value="Prot_kinase_dom"/>
</dbReference>
<dbReference type="AlphaFoldDB" id="A0A4U0Y362"/>
<dbReference type="EMBL" id="NAJQ01000014">
    <property type="protein sequence ID" value="TKA83226.1"/>
    <property type="molecule type" value="Genomic_DNA"/>
</dbReference>
<dbReference type="GO" id="GO:0005524">
    <property type="term" value="F:ATP binding"/>
    <property type="evidence" value="ECO:0007669"/>
    <property type="project" value="UniProtKB-KW"/>
</dbReference>
<dbReference type="Pfam" id="PF00069">
    <property type="entry name" value="Pkinase"/>
    <property type="match status" value="1"/>
</dbReference>
<gene>
    <name evidence="6" type="ORF">B0A55_00647</name>
</gene>
<dbReference type="InterPro" id="IPR051681">
    <property type="entry name" value="Ser/Thr_Kinases-Pseudokinases"/>
</dbReference>
<keyword evidence="7" id="KW-1185">Reference proteome</keyword>
<dbReference type="Gene3D" id="1.10.510.10">
    <property type="entry name" value="Transferase(Phosphotransferase) domain 1"/>
    <property type="match status" value="1"/>
</dbReference>
<sequence length="258" mass="29253">MSFSCAYYPPRVQSIIANGTGVFIGEVDENTVLKYPAKQGSDPRLLEHEYRICTLVGSHPNIIAAKEINEQGLYLERAPNGTVYHYLSDPNNAPTVQRRVAWCRELLEAVQHLHKNRVIHTDLNPSNVLLDKGLSIKLADLQSNYTSADGKTLWFGERGELCRYYCPRDDDMASDVRTDLFALGSTIHFIMLSVEVFPDIISGSDEWYERVQARFANKDLPTERHACAEITRRCWQQDYASAEEVLQDVIAVEQTLEG</sequence>
<dbReference type="PANTHER" id="PTHR44329">
    <property type="entry name" value="SERINE/THREONINE-PROTEIN KINASE TNNI3K-RELATED"/>
    <property type="match status" value="1"/>
</dbReference>
<evidence type="ECO:0000256" key="3">
    <source>
        <dbReference type="ARBA" id="ARBA00022777"/>
    </source>
</evidence>
<feature type="domain" description="Protein kinase" evidence="5">
    <location>
        <begin position="1"/>
        <end position="258"/>
    </location>
</feature>
<name>A0A4U0Y362_9PEZI</name>
<organism evidence="6 7">
    <name type="scientific">Friedmanniomyces simplex</name>
    <dbReference type="NCBI Taxonomy" id="329884"/>
    <lineage>
        <taxon>Eukaryota</taxon>
        <taxon>Fungi</taxon>
        <taxon>Dikarya</taxon>
        <taxon>Ascomycota</taxon>
        <taxon>Pezizomycotina</taxon>
        <taxon>Dothideomycetes</taxon>
        <taxon>Dothideomycetidae</taxon>
        <taxon>Mycosphaerellales</taxon>
        <taxon>Teratosphaeriaceae</taxon>
        <taxon>Friedmanniomyces</taxon>
    </lineage>
</organism>
<dbReference type="CDD" id="cd00180">
    <property type="entry name" value="PKc"/>
    <property type="match status" value="1"/>
</dbReference>
<protein>
    <recommendedName>
        <fullName evidence="5">Protein kinase domain-containing protein</fullName>
    </recommendedName>
</protein>